<reference evidence="2 3" key="1">
    <citation type="submission" date="2018-05" db="EMBL/GenBank/DDBJ databases">
        <title>Marinilabilia rubrum sp. nov., isolated from saltern sediment.</title>
        <authorList>
            <person name="Zhang R."/>
        </authorList>
    </citation>
    <scope>NUCLEOTIDE SEQUENCE [LARGE SCALE GENOMIC DNA]</scope>
    <source>
        <strain evidence="2 3">WTE16</strain>
    </source>
</reference>
<comment type="caution">
    <text evidence="2">The sequence shown here is derived from an EMBL/GenBank/DDBJ whole genome shotgun (WGS) entry which is preliminary data.</text>
</comment>
<evidence type="ECO:0000313" key="3">
    <source>
        <dbReference type="Proteomes" id="UP000244956"/>
    </source>
</evidence>
<name>A0A2U2B8T5_9BACT</name>
<organism evidence="2 3">
    <name type="scientific">Marinilabilia rubra</name>
    <dbReference type="NCBI Taxonomy" id="2162893"/>
    <lineage>
        <taxon>Bacteria</taxon>
        <taxon>Pseudomonadati</taxon>
        <taxon>Bacteroidota</taxon>
        <taxon>Bacteroidia</taxon>
        <taxon>Marinilabiliales</taxon>
        <taxon>Marinilabiliaceae</taxon>
        <taxon>Marinilabilia</taxon>
    </lineage>
</organism>
<keyword evidence="3" id="KW-1185">Reference proteome</keyword>
<keyword evidence="1" id="KW-0812">Transmembrane</keyword>
<accession>A0A2U2B8T5</accession>
<keyword evidence="1" id="KW-1133">Transmembrane helix</keyword>
<keyword evidence="1" id="KW-0472">Membrane</keyword>
<dbReference type="InterPro" id="IPR015943">
    <property type="entry name" value="WD40/YVTN_repeat-like_dom_sf"/>
</dbReference>
<dbReference type="RefSeq" id="WP_109264464.1">
    <property type="nucleotide sequence ID" value="NZ_QEWP01000007.1"/>
</dbReference>
<dbReference type="EMBL" id="QEWP01000007">
    <property type="protein sequence ID" value="PWD99475.1"/>
    <property type="molecule type" value="Genomic_DNA"/>
</dbReference>
<proteinExistence type="predicted"/>
<protein>
    <submittedName>
        <fullName evidence="2">DUF3352 domain-containing protein</fullName>
    </submittedName>
</protein>
<evidence type="ECO:0000313" key="2">
    <source>
        <dbReference type="EMBL" id="PWD99475.1"/>
    </source>
</evidence>
<gene>
    <name evidence="2" type="ORF">DDZ16_10740</name>
</gene>
<dbReference type="SUPFAM" id="SSF69322">
    <property type="entry name" value="Tricorn protease domain 2"/>
    <property type="match status" value="1"/>
</dbReference>
<dbReference type="InterPro" id="IPR021787">
    <property type="entry name" value="DUF3352"/>
</dbReference>
<evidence type="ECO:0000256" key="1">
    <source>
        <dbReference type="SAM" id="Phobius"/>
    </source>
</evidence>
<dbReference type="Gene3D" id="2.130.10.10">
    <property type="entry name" value="YVTN repeat-like/Quinoprotein amine dehydrogenase"/>
    <property type="match status" value="1"/>
</dbReference>
<dbReference type="Pfam" id="PF11832">
    <property type="entry name" value="DUF3352"/>
    <property type="match status" value="1"/>
</dbReference>
<dbReference type="OrthoDB" id="1093345at2"/>
<sequence length="912" mass="104555">MSKRNLGILGIILVFTFIISAVLWNLYRHQSFQSNNSIDAVPANASVIIKINSPSNLLNILNEDIKFRSELESFQSIKSIFQVSETTDSTLFFTEGAGRSLDECPTVIAFSKLGKESIEWSIHIALKNKGQENEINSWLENNSTQKRNYTGFTIFQTKESASAGKSYFSTLQNGTLTLSKSPLLVEGSIRQQQSGRSVYEDPTFTKLEKTTSKRADGSVFIKFSKLDEFSEPFLASEAKKFAQFMRKIADWGVLDFEISDDELILNGFLSTESNSSFISVFNGVEPRKPTIQEILPLNIRLFAGYNFSDKQGFLDNFTNYILRKDNHSKIESLDQQYENRTGTSFLKAFGNIIDGEMALAYSNFNASNPNQGRFLVFRTEGQTTTLPVLKQMQEFYGVNRSPITNYRVDESTSFPIYRGFDSQLATLVWGSIFPDVPTQYFSFYRNYLVFADSQKSLQSFLYDNVLNKTLDSHAYYSSFRENFSYEENFFLFAEIPHLFPYIENELNPAIFHPTGEQKKVLFNFYATGLQISNSSGLNYTTLYGNYAPHRDKEPRTIWQSRIDTMVAMKPALVDNHYTHEKEILVQDEAHNLYLINNMGRILWKKPLDGKILSEIHQIDFYKNNKYQYLFNTGKKLYLLDRNGNHVAKYPFTLPSEAANGLAVFDYNDNRNYRVFLALKDRKVYLFDKSGARVPGWNIPQTEGLVSQPVQFFRTSGRDYIVFSDAYRNYIMDRRGNHRVMPGKSFERNNLSPFFLEHPDSEKSAIVSSTSGGQVAKIMLPSGKTTIKEIEENTSNNHFFLLLHENDPEYVLVSPEKLLILNSEYEPKVEETLEQRVEPVADLYKFSSSDHKIGLVSEDNSVIYLYNSDGSLYKGFPLKGTSRFSIGFLKSSAYRFNLITGGENNYIYNYRVE</sequence>
<dbReference type="AlphaFoldDB" id="A0A2U2B8T5"/>
<dbReference type="Proteomes" id="UP000244956">
    <property type="component" value="Unassembled WGS sequence"/>
</dbReference>
<feature type="transmembrane region" description="Helical" evidence="1">
    <location>
        <begin position="7"/>
        <end position="27"/>
    </location>
</feature>